<accession>A0A6M3K6H0</accession>
<dbReference type="EMBL" id="MT142243">
    <property type="protein sequence ID" value="QJA76785.1"/>
    <property type="molecule type" value="Genomic_DNA"/>
</dbReference>
<protein>
    <recommendedName>
        <fullName evidence="3">Terminase</fullName>
    </recommendedName>
</protein>
<reference evidence="2" key="1">
    <citation type="submission" date="2020-03" db="EMBL/GenBank/DDBJ databases">
        <title>The deep terrestrial virosphere.</title>
        <authorList>
            <person name="Holmfeldt K."/>
            <person name="Nilsson E."/>
            <person name="Simone D."/>
            <person name="Lopez-Fernandez M."/>
            <person name="Wu X."/>
            <person name="de Brujin I."/>
            <person name="Lundin D."/>
            <person name="Andersson A."/>
            <person name="Bertilsson S."/>
            <person name="Dopson M."/>
        </authorList>
    </citation>
    <scope>NUCLEOTIDE SEQUENCE</scope>
    <source>
        <strain evidence="2">MM415A01444</strain>
        <strain evidence="1">MM415B00488</strain>
    </source>
</reference>
<sequence length="505" mass="54447">MLVDGLGLATATEAQRAVCRVADGLPLEELADAGRALCGGEVPEPGTPPREIYLLSGIRAGKSLLAAALALRASQTCVLDSLGPGETARVSVVSLTRDLGRVVYEHLVGGVRHSVLLRSRMLAEPTADGLLLRHPSGRAVEVRVVAGARAGASLVARWSAGVIFDEAPRMLGNEDGVVNFDDARRAVLGRLLPGAQLVAIGSPWAPLGPVYETVCQHWGRPSPRLVVLRATGPEMNPSHWTPERVAEVRATDEQAYRTDVLGEFASLETMLLDSERLEACVRTHPTELAPDAAHHYVAAMDPATRGNAWSLVLLSRDRQARVEVVLARQWQGSREAPLVPSRVLGEIASALRPYRLSYVLTDQHATDALADIARGVGLHLVERAWTSTTRTEAYAALAARIAEGTIELSPVPLLLADLQRLRRRLTAQGSTIELPMTSDGRHCDFAPALAMALMTPIALPDAEQPAPAKGWTREEEAAAERYAATIQTPLQRWRSWSPGEREIAI</sequence>
<dbReference type="AlphaFoldDB" id="A0A6M3K6H0"/>
<proteinExistence type="predicted"/>
<evidence type="ECO:0008006" key="3">
    <source>
        <dbReference type="Google" id="ProtNLM"/>
    </source>
</evidence>
<gene>
    <name evidence="2" type="ORF">MM415A01444_0012</name>
    <name evidence="1" type="ORF">MM415B00488_0046</name>
</gene>
<organism evidence="2">
    <name type="scientific">viral metagenome</name>
    <dbReference type="NCBI Taxonomy" id="1070528"/>
    <lineage>
        <taxon>unclassified sequences</taxon>
        <taxon>metagenomes</taxon>
        <taxon>organismal metagenomes</taxon>
    </lineage>
</organism>
<name>A0A6M3K6H0_9ZZZZ</name>
<dbReference type="Gene3D" id="3.30.420.240">
    <property type="match status" value="1"/>
</dbReference>
<evidence type="ECO:0000313" key="1">
    <source>
        <dbReference type="EMBL" id="QJA64598.1"/>
    </source>
</evidence>
<evidence type="ECO:0000313" key="2">
    <source>
        <dbReference type="EMBL" id="QJA76785.1"/>
    </source>
</evidence>
<dbReference type="EMBL" id="MT141522">
    <property type="protein sequence ID" value="QJA64598.1"/>
    <property type="molecule type" value="Genomic_DNA"/>
</dbReference>